<dbReference type="InterPro" id="IPR017896">
    <property type="entry name" value="4Fe4S_Fe-S-bd"/>
</dbReference>
<comment type="cofactor">
    <cofactor evidence="1">
        <name>FAD</name>
        <dbReference type="ChEBI" id="CHEBI:57692"/>
    </cofactor>
</comment>
<keyword evidence="3" id="KW-0479">Metal-binding</keyword>
<gene>
    <name evidence="10" type="ORF">GCM10010831_10980</name>
</gene>
<dbReference type="Pfam" id="PF13183">
    <property type="entry name" value="Fer4_8"/>
    <property type="match status" value="1"/>
</dbReference>
<evidence type="ECO:0000313" key="10">
    <source>
        <dbReference type="EMBL" id="GGE11312.1"/>
    </source>
</evidence>
<evidence type="ECO:0000256" key="5">
    <source>
        <dbReference type="ARBA" id="ARBA00023002"/>
    </source>
</evidence>
<dbReference type="InterPro" id="IPR006094">
    <property type="entry name" value="Oxid_FAD_bind_N"/>
</dbReference>
<dbReference type="RefSeq" id="WP_188405801.1">
    <property type="nucleotide sequence ID" value="NZ_BMGL01000005.1"/>
</dbReference>
<organism evidence="10 11">
    <name type="scientific">Psychroflexus salis</name>
    <dbReference type="NCBI Taxonomy" id="1526574"/>
    <lineage>
        <taxon>Bacteria</taxon>
        <taxon>Pseudomonadati</taxon>
        <taxon>Bacteroidota</taxon>
        <taxon>Flavobacteriia</taxon>
        <taxon>Flavobacteriales</taxon>
        <taxon>Flavobacteriaceae</taxon>
        <taxon>Psychroflexus</taxon>
    </lineage>
</organism>
<dbReference type="InterPro" id="IPR004113">
    <property type="entry name" value="FAD-bd_oxidored_4_C"/>
</dbReference>
<evidence type="ECO:0000256" key="2">
    <source>
        <dbReference type="ARBA" id="ARBA00022630"/>
    </source>
</evidence>
<dbReference type="Gene3D" id="3.30.70.2740">
    <property type="match status" value="1"/>
</dbReference>
<keyword evidence="5" id="KW-0560">Oxidoreductase</keyword>
<dbReference type="Pfam" id="PF01565">
    <property type="entry name" value="FAD_binding_4"/>
    <property type="match status" value="1"/>
</dbReference>
<evidence type="ECO:0000256" key="7">
    <source>
        <dbReference type="ARBA" id="ARBA00023014"/>
    </source>
</evidence>
<dbReference type="SUPFAM" id="SSF55103">
    <property type="entry name" value="FAD-linked oxidases, C-terminal domain"/>
    <property type="match status" value="1"/>
</dbReference>
<comment type="caution">
    <text evidence="10">The sequence shown here is derived from an EMBL/GenBank/DDBJ whole genome shotgun (WGS) entry which is preliminary data.</text>
</comment>
<accession>A0A917E922</accession>
<evidence type="ECO:0000313" key="11">
    <source>
        <dbReference type="Proteomes" id="UP000599688"/>
    </source>
</evidence>
<keyword evidence="2" id="KW-0285">Flavoprotein</keyword>
<name>A0A917E922_9FLAO</name>
<dbReference type="SUPFAM" id="SSF46548">
    <property type="entry name" value="alpha-helical ferredoxin"/>
    <property type="match status" value="1"/>
</dbReference>
<evidence type="ECO:0000259" key="8">
    <source>
        <dbReference type="PROSITE" id="PS51379"/>
    </source>
</evidence>
<dbReference type="GO" id="GO:0004458">
    <property type="term" value="F:D-lactate dehydrogenase (cytochrome) activity"/>
    <property type="evidence" value="ECO:0007669"/>
    <property type="project" value="TreeGrafter"/>
</dbReference>
<keyword evidence="7" id="KW-0411">Iron-sulfur</keyword>
<keyword evidence="11" id="KW-1185">Reference proteome</keyword>
<dbReference type="GO" id="GO:0071949">
    <property type="term" value="F:FAD binding"/>
    <property type="evidence" value="ECO:0007669"/>
    <property type="project" value="InterPro"/>
</dbReference>
<keyword evidence="4" id="KW-0274">FAD</keyword>
<reference evidence="10 11" key="1">
    <citation type="journal article" date="2014" name="Int. J. Syst. Evol. Microbiol.">
        <title>Complete genome sequence of Corynebacterium casei LMG S-19264T (=DSM 44701T), isolated from a smear-ripened cheese.</title>
        <authorList>
            <consortium name="US DOE Joint Genome Institute (JGI-PGF)"/>
            <person name="Walter F."/>
            <person name="Albersmeier A."/>
            <person name="Kalinowski J."/>
            <person name="Ruckert C."/>
        </authorList>
    </citation>
    <scope>NUCLEOTIDE SEQUENCE [LARGE SCALE GENOMIC DNA]</scope>
    <source>
        <strain evidence="10 11">CGMCC 1.12925</strain>
    </source>
</reference>
<dbReference type="AlphaFoldDB" id="A0A917E922"/>
<dbReference type="PANTHER" id="PTHR11748:SF119">
    <property type="entry name" value="D-2-HYDROXYGLUTARATE DEHYDROGENASE"/>
    <property type="match status" value="1"/>
</dbReference>
<evidence type="ECO:0000259" key="9">
    <source>
        <dbReference type="PROSITE" id="PS51387"/>
    </source>
</evidence>
<evidence type="ECO:0000256" key="3">
    <source>
        <dbReference type="ARBA" id="ARBA00022723"/>
    </source>
</evidence>
<evidence type="ECO:0000256" key="6">
    <source>
        <dbReference type="ARBA" id="ARBA00023004"/>
    </source>
</evidence>
<dbReference type="GO" id="GO:0046872">
    <property type="term" value="F:metal ion binding"/>
    <property type="evidence" value="ECO:0007669"/>
    <property type="project" value="UniProtKB-KW"/>
</dbReference>
<dbReference type="SUPFAM" id="SSF56176">
    <property type="entry name" value="FAD-binding/transporter-associated domain-like"/>
    <property type="match status" value="1"/>
</dbReference>
<dbReference type="Gene3D" id="1.10.1060.10">
    <property type="entry name" value="Alpha-helical ferredoxin"/>
    <property type="match status" value="1"/>
</dbReference>
<dbReference type="InterPro" id="IPR016171">
    <property type="entry name" value="Vanillyl_alc_oxidase_C-sub2"/>
</dbReference>
<evidence type="ECO:0000256" key="4">
    <source>
        <dbReference type="ARBA" id="ARBA00022827"/>
    </source>
</evidence>
<dbReference type="PROSITE" id="PS51379">
    <property type="entry name" value="4FE4S_FER_2"/>
    <property type="match status" value="1"/>
</dbReference>
<sequence length="970" mass="108631">MNTTYINWESLKNSLLGSLRLDHLHKSIYATDASVYRSLPIAVVFPKNTADLQTLVKFARLHNLSLIPRAAGTSLAGQCVGNGIVVDTSKHINKILHLDTNKKQIRVQPGVVLDELNAYLKPHNLFFSPNTSTANRCTIGGMFGNNSSGTTSIKYGVTRDKIIASKVVLADATKVGFSWISNEEWQTKINLNTHEGSIYRTFAEMKSNAELLNAIQENYPNPAIHRRNTGYALDEVLLFEENGININKLLAGSEGTLCFTTEVTLALDDLPPEHNHIIAAQFTSVEDALDAVQVAMKHDLFTCELMDKTILDCTKNQLYYKQHRFFIEADPKAILFLELKSNTKEDLNFQVEKLLKDLSLNSKAYATPILSGSDIDKAFELRKAGLGLLGNINSDKKAVACIEDTAVALEDLSNYIAEFTNIMKAFGQDAVYYAHAGAGELHLRPILNLKNDTDVLHFQQISEEVAKLVKKYNGSLSGEHGDGKVRSSFIKMMLGETCYSALEEVKNTFDPQGIFNPNKILKPLPIDQDLRYEVGRSEPKISTQLQFKDEGGILRAAEKCNGSGDCRKSHLAGGGMCPSYHVTKNEKDTTRARANALREFLTHGKKENNFNHKALKETFDLCVGCKACKNECPSNVDVTAFKTEFLHQYNQANPVSIRNWFFANIDQVNRFMKPFYGIYNYLISNTTGKRLLDKFWGIPYYRSLPKLASNSLFQLINRGKVNLKPNQKPIKNVFLFIDEFTNFYDVEIGKAAIQVLVKLNYEVKIIQHKSSGRALLSKGFLTRAKKIANQNINLFKTEISKQTPLLGIEPSAILSFKDEYIRLAEDTETAQKIAKHTFLIEEFLANEISLGNINKEQFTNQTNTLKVHVHCHQKALSSTLPTFQLLNFPENYDVKLIPSGCCGMAGSFGYEKEHYKISQDMANLQLLPAVLKVSKETIIVANGHSCRHQIKDATNRHPLHPIEVVCKALA</sequence>
<dbReference type="PROSITE" id="PS51387">
    <property type="entry name" value="FAD_PCMH"/>
    <property type="match status" value="1"/>
</dbReference>
<keyword evidence="6" id="KW-0408">Iron</keyword>
<feature type="domain" description="FAD-binding PCMH-type" evidence="9">
    <location>
        <begin position="36"/>
        <end position="270"/>
    </location>
</feature>
<dbReference type="Gene3D" id="3.30.465.10">
    <property type="match status" value="1"/>
</dbReference>
<dbReference type="Pfam" id="PF02913">
    <property type="entry name" value="FAD-oxidase_C"/>
    <property type="match status" value="1"/>
</dbReference>
<dbReference type="EMBL" id="BMGL01000005">
    <property type="protein sequence ID" value="GGE11312.1"/>
    <property type="molecule type" value="Genomic_DNA"/>
</dbReference>
<dbReference type="InterPro" id="IPR016164">
    <property type="entry name" value="FAD-linked_Oxase-like_C"/>
</dbReference>
<evidence type="ECO:0000256" key="1">
    <source>
        <dbReference type="ARBA" id="ARBA00001974"/>
    </source>
</evidence>
<dbReference type="GO" id="GO:0008720">
    <property type="term" value="F:D-lactate dehydrogenase (NAD+) activity"/>
    <property type="evidence" value="ECO:0007669"/>
    <property type="project" value="TreeGrafter"/>
</dbReference>
<dbReference type="InterPro" id="IPR036318">
    <property type="entry name" value="FAD-bd_PCMH-like_sf"/>
</dbReference>
<dbReference type="GO" id="GO:1903457">
    <property type="term" value="P:lactate catabolic process"/>
    <property type="evidence" value="ECO:0007669"/>
    <property type="project" value="TreeGrafter"/>
</dbReference>
<dbReference type="InterPro" id="IPR009051">
    <property type="entry name" value="Helical_ferredxn"/>
</dbReference>
<dbReference type="PANTHER" id="PTHR11748">
    <property type="entry name" value="D-LACTATE DEHYDROGENASE"/>
    <property type="match status" value="1"/>
</dbReference>
<proteinExistence type="predicted"/>
<dbReference type="Gene3D" id="1.10.45.10">
    <property type="entry name" value="Vanillyl-alcohol Oxidase, Chain A, domain 4"/>
    <property type="match status" value="1"/>
</dbReference>
<dbReference type="GO" id="GO:0051536">
    <property type="term" value="F:iron-sulfur cluster binding"/>
    <property type="evidence" value="ECO:0007669"/>
    <property type="project" value="UniProtKB-KW"/>
</dbReference>
<dbReference type="InterPro" id="IPR016166">
    <property type="entry name" value="FAD-bd_PCMH"/>
</dbReference>
<dbReference type="Proteomes" id="UP000599688">
    <property type="component" value="Unassembled WGS sequence"/>
</dbReference>
<dbReference type="InterPro" id="IPR016169">
    <property type="entry name" value="FAD-bd_PCMH_sub2"/>
</dbReference>
<dbReference type="InterPro" id="IPR017900">
    <property type="entry name" value="4Fe4S_Fe_S_CS"/>
</dbReference>
<feature type="domain" description="4Fe-4S ferredoxin-type" evidence="8">
    <location>
        <begin position="612"/>
        <end position="644"/>
    </location>
</feature>
<protein>
    <submittedName>
        <fullName evidence="10">Oxidoreductase</fullName>
    </submittedName>
</protein>
<dbReference type="PROSITE" id="PS00198">
    <property type="entry name" value="4FE4S_FER_1"/>
    <property type="match status" value="1"/>
</dbReference>